<dbReference type="AlphaFoldDB" id="A0A344LNV7"/>
<organism evidence="2 3">
    <name type="scientific">Flavobacterium fluviale</name>
    <dbReference type="NCBI Taxonomy" id="2249356"/>
    <lineage>
        <taxon>Bacteria</taxon>
        <taxon>Pseudomonadati</taxon>
        <taxon>Bacteroidota</taxon>
        <taxon>Flavobacteriia</taxon>
        <taxon>Flavobacteriales</taxon>
        <taxon>Flavobacteriaceae</taxon>
        <taxon>Flavobacterium</taxon>
    </lineage>
</organism>
<dbReference type="Proteomes" id="UP000251561">
    <property type="component" value="Chromosome"/>
</dbReference>
<gene>
    <name evidence="2" type="ORF">HYN86_02860</name>
</gene>
<keyword evidence="3" id="KW-1185">Reference proteome</keyword>
<feature type="signal peptide" evidence="1">
    <location>
        <begin position="1"/>
        <end position="18"/>
    </location>
</feature>
<dbReference type="Pfam" id="PF13715">
    <property type="entry name" value="CarbopepD_reg_2"/>
    <property type="match status" value="1"/>
</dbReference>
<evidence type="ECO:0000313" key="2">
    <source>
        <dbReference type="EMBL" id="AXB55599.1"/>
    </source>
</evidence>
<reference evidence="2 3" key="1">
    <citation type="submission" date="2018-06" db="EMBL/GenBank/DDBJ databases">
        <title>Genome sequencing of Flavobacterium.</title>
        <authorList>
            <person name="Baek M.-G."/>
            <person name="Yi H."/>
        </authorList>
    </citation>
    <scope>NUCLEOTIDE SEQUENCE [LARGE SCALE GENOMIC DNA]</scope>
    <source>
        <strain evidence="2 3">HYN0086</strain>
    </source>
</reference>
<accession>A0A344LNV7</accession>
<evidence type="ECO:0008006" key="4">
    <source>
        <dbReference type="Google" id="ProtNLM"/>
    </source>
</evidence>
<feature type="chain" id="PRO_5016691029" description="CarboxypepD_reg-like domain-containing protein" evidence="1">
    <location>
        <begin position="19"/>
        <end position="287"/>
    </location>
</feature>
<protein>
    <recommendedName>
        <fullName evidence="4">CarboxypepD_reg-like domain-containing protein</fullName>
    </recommendedName>
</protein>
<evidence type="ECO:0000256" key="1">
    <source>
        <dbReference type="SAM" id="SignalP"/>
    </source>
</evidence>
<evidence type="ECO:0000313" key="3">
    <source>
        <dbReference type="Proteomes" id="UP000251561"/>
    </source>
</evidence>
<dbReference type="EMBL" id="CP030261">
    <property type="protein sequence ID" value="AXB55599.1"/>
    <property type="molecule type" value="Genomic_DNA"/>
</dbReference>
<dbReference type="KEGG" id="ffl:HYN86_02860"/>
<sequence>MKYTSTLLFVFLSFAIYAQENTISGDVKNSQNNSALEYVNIGIARKNSGTVSNANGNFVLKLSEKVSLNDTIVFSHIGFEAKKVLVSHLQSKNNVVAMTPSENALKEVVVTFKKPKPKQFGRSSKGLSLMHSNFFYAFDKTVDDYLSREKGMELRIKKDCKVNDFNFNITSNEFKSIKFRLNFYKVENNLPSTILIDKDIVFEVKDNKLGLFTVDLKPYDIYLDKEMGDIAVTIQWIESVKSNEKSKFFAISTAVSATENSFYRERNMANWSKSGQSLTFYLNTMCQ</sequence>
<dbReference type="InterPro" id="IPR008969">
    <property type="entry name" value="CarboxyPept-like_regulatory"/>
</dbReference>
<dbReference type="RefSeq" id="WP_113676681.1">
    <property type="nucleotide sequence ID" value="NZ_CP030261.1"/>
</dbReference>
<dbReference type="SUPFAM" id="SSF49464">
    <property type="entry name" value="Carboxypeptidase regulatory domain-like"/>
    <property type="match status" value="1"/>
</dbReference>
<proteinExistence type="predicted"/>
<keyword evidence="1" id="KW-0732">Signal</keyword>
<dbReference type="OrthoDB" id="848221at2"/>
<name>A0A344LNV7_9FLAO</name>